<keyword evidence="2" id="KW-1185">Reference proteome</keyword>
<name>A0A286RCB9_9BACT</name>
<dbReference type="EMBL" id="CP018477">
    <property type="protein sequence ID" value="ASV73595.1"/>
    <property type="molecule type" value="Genomic_DNA"/>
</dbReference>
<dbReference type="AlphaFoldDB" id="A0A286RCB9"/>
<reference evidence="1 2" key="1">
    <citation type="journal article" name="Front. Microbiol.">
        <title>Sugar Metabolism of the First Thermophilic Planctomycete Thermogutta terrifontis: Comparative Genomic and Transcriptomic Approaches.</title>
        <authorList>
            <person name="Elcheninov A.G."/>
            <person name="Menzel P."/>
            <person name="Gudbergsdottir S.R."/>
            <person name="Slesarev A.I."/>
            <person name="Kadnikov V.V."/>
            <person name="Krogh A."/>
            <person name="Bonch-Osmolovskaya E.A."/>
            <person name="Peng X."/>
            <person name="Kublanov I.V."/>
        </authorList>
    </citation>
    <scope>NUCLEOTIDE SEQUENCE [LARGE SCALE GENOMIC DNA]</scope>
    <source>
        <strain evidence="1 2">R1</strain>
    </source>
</reference>
<protein>
    <submittedName>
        <fullName evidence="1">Uncharacterized protein</fullName>
    </submittedName>
</protein>
<evidence type="ECO:0000313" key="2">
    <source>
        <dbReference type="Proteomes" id="UP000215086"/>
    </source>
</evidence>
<dbReference type="Proteomes" id="UP000215086">
    <property type="component" value="Chromosome"/>
</dbReference>
<sequence>MYLTREEAIQVRSALDQLLAITDDAVAEHIHINDSEYRHELTLTIYTKANIDKFDARSRQLLLEES</sequence>
<accession>A0A286RCB9</accession>
<organism evidence="1 2">
    <name type="scientific">Thermogutta terrifontis</name>
    <dbReference type="NCBI Taxonomy" id="1331910"/>
    <lineage>
        <taxon>Bacteria</taxon>
        <taxon>Pseudomonadati</taxon>
        <taxon>Planctomycetota</taxon>
        <taxon>Planctomycetia</taxon>
        <taxon>Pirellulales</taxon>
        <taxon>Thermoguttaceae</taxon>
        <taxon>Thermogutta</taxon>
    </lineage>
</organism>
<dbReference type="KEGG" id="ttf:THTE_0993"/>
<proteinExistence type="predicted"/>
<evidence type="ECO:0000313" key="1">
    <source>
        <dbReference type="EMBL" id="ASV73595.1"/>
    </source>
</evidence>
<gene>
    <name evidence="1" type="ORF">THTE_0993</name>
</gene>